<protein>
    <submittedName>
        <fullName evidence="4">Single-stranded DNA-binding protein</fullName>
    </submittedName>
</protein>
<proteinExistence type="predicted"/>
<evidence type="ECO:0000256" key="2">
    <source>
        <dbReference type="PROSITE-ProRule" id="PRU00252"/>
    </source>
</evidence>
<evidence type="ECO:0000313" key="4">
    <source>
        <dbReference type="EMBL" id="MBT1172448.1"/>
    </source>
</evidence>
<feature type="region of interest" description="Disordered" evidence="3">
    <location>
        <begin position="124"/>
        <end position="254"/>
    </location>
</feature>
<dbReference type="GO" id="GO:0003677">
    <property type="term" value="F:DNA binding"/>
    <property type="evidence" value="ECO:0007669"/>
    <property type="project" value="UniProtKB-KW"/>
</dbReference>
<dbReference type="Proteomes" id="UP000773064">
    <property type="component" value="Unassembled WGS sequence"/>
</dbReference>
<organism evidence="4 5">
    <name type="scientific">Bifidobacterium santillanense</name>
    <dbReference type="NCBI Taxonomy" id="2809028"/>
    <lineage>
        <taxon>Bacteria</taxon>
        <taxon>Bacillati</taxon>
        <taxon>Actinomycetota</taxon>
        <taxon>Actinomycetes</taxon>
        <taxon>Bifidobacteriales</taxon>
        <taxon>Bifidobacteriaceae</taxon>
        <taxon>Bifidobacterium</taxon>
    </lineage>
</organism>
<gene>
    <name evidence="4" type="ORF">JS528_03535</name>
</gene>
<dbReference type="CDD" id="cd04496">
    <property type="entry name" value="SSB_OBF"/>
    <property type="match status" value="1"/>
</dbReference>
<accession>A0ABS5UNI9</accession>
<feature type="compositionally biased region" description="Low complexity" evidence="3">
    <location>
        <begin position="169"/>
        <end position="180"/>
    </location>
</feature>
<dbReference type="RefSeq" id="WP_214357724.1">
    <property type="nucleotide sequence ID" value="NZ_JAFEJS010000002.1"/>
</dbReference>
<dbReference type="EMBL" id="JAFEJS010000002">
    <property type="protein sequence ID" value="MBT1172448.1"/>
    <property type="molecule type" value="Genomic_DNA"/>
</dbReference>
<reference evidence="4 5" key="1">
    <citation type="journal article" date="2021" name="Environ. Microbiol.">
        <title>Genetic insights into the dark matter of the mammalian gut microbiota through targeted genome reconstruction.</title>
        <authorList>
            <person name="Lugli G.A."/>
            <person name="Alessandri G."/>
            <person name="Milani C."/>
            <person name="Viappiani A."/>
            <person name="Fontana F."/>
            <person name="Tarracchini C."/>
            <person name="Mancabelli L."/>
            <person name="Argentini C."/>
            <person name="Ruiz L."/>
            <person name="Margolles A."/>
            <person name="van Sinderen D."/>
            <person name="Turroni F."/>
            <person name="Ventura M."/>
        </authorList>
    </citation>
    <scope>NUCLEOTIDE SEQUENCE [LARGE SCALE GENOMIC DNA]</scope>
    <source>
        <strain evidence="4 5">MA2</strain>
    </source>
</reference>
<feature type="compositionally biased region" description="Basic and acidic residues" evidence="3">
    <location>
        <begin position="244"/>
        <end position="254"/>
    </location>
</feature>
<evidence type="ECO:0000256" key="1">
    <source>
        <dbReference type="ARBA" id="ARBA00023125"/>
    </source>
</evidence>
<dbReference type="SUPFAM" id="SSF50249">
    <property type="entry name" value="Nucleic acid-binding proteins"/>
    <property type="match status" value="1"/>
</dbReference>
<evidence type="ECO:0000313" key="5">
    <source>
        <dbReference type="Proteomes" id="UP000773064"/>
    </source>
</evidence>
<dbReference type="InterPro" id="IPR000424">
    <property type="entry name" value="Primosome_PriB/ssb"/>
</dbReference>
<name>A0ABS5UNI9_9BIFI</name>
<dbReference type="InterPro" id="IPR012340">
    <property type="entry name" value="NA-bd_OB-fold"/>
</dbReference>
<feature type="compositionally biased region" description="Gly residues" evidence="3">
    <location>
        <begin position="132"/>
        <end position="157"/>
    </location>
</feature>
<dbReference type="Pfam" id="PF00436">
    <property type="entry name" value="SSB"/>
    <property type="match status" value="1"/>
</dbReference>
<keyword evidence="5" id="KW-1185">Reference proteome</keyword>
<sequence length="254" mass="26077">MGIQQIQVTVTGNLGADPKSFGRNIDAPACSFRVGVTPRYFDGNLRQWRDRETTWIGVRAYRTLATNVLNSLHKGDPVIVTGMLRTERWRKEGEPVDRITPVVDAVAVGHDLSQGVGRFRRAGREQPAANGQGDGANIGGTGASGNGYGGSMPGGTGADPYGTPPSNDPVPGAGAAAPPVDLATGEIRDDEAPVYGAVTEDGGESESASVDVPDPGNTVVSGNADGPEGGQGDESSTVAEADSGADREFGDPSM</sequence>
<comment type="caution">
    <text evidence="4">The sequence shown here is derived from an EMBL/GenBank/DDBJ whole genome shotgun (WGS) entry which is preliminary data.</text>
</comment>
<evidence type="ECO:0000256" key="3">
    <source>
        <dbReference type="SAM" id="MobiDB-lite"/>
    </source>
</evidence>
<dbReference type="PROSITE" id="PS50935">
    <property type="entry name" value="SSB"/>
    <property type="match status" value="1"/>
</dbReference>
<keyword evidence="1 2" id="KW-0238">DNA-binding</keyword>
<dbReference type="Gene3D" id="2.40.50.140">
    <property type="entry name" value="Nucleic acid-binding proteins"/>
    <property type="match status" value="1"/>
</dbReference>